<protein>
    <submittedName>
        <fullName evidence="1">Sugar ABC transporter permease</fullName>
    </submittedName>
</protein>
<evidence type="ECO:0000313" key="2">
    <source>
        <dbReference type="Proteomes" id="UP001374599"/>
    </source>
</evidence>
<accession>A0ACB5UDA9</accession>
<keyword evidence="2" id="KW-1185">Reference proteome</keyword>
<proteinExistence type="predicted"/>
<comment type="caution">
    <text evidence="1">The sequence shown here is derived from an EMBL/GenBank/DDBJ whole genome shotgun (WGS) entry which is preliminary data.</text>
</comment>
<dbReference type="EMBL" id="BTPU01000002">
    <property type="protein sequence ID" value="GMQ60926.1"/>
    <property type="molecule type" value="Genomic_DNA"/>
</dbReference>
<reference evidence="1" key="1">
    <citation type="submission" date="2023-09" db="EMBL/GenBank/DDBJ databases">
        <title>Vallitalea sediminicola and Vallitalea maricola sp. nov., anaerobic bacteria isolated from marine sediment.</title>
        <authorList>
            <person name="Hirano S."/>
            <person name="Maeda A."/>
            <person name="Terahara T."/>
            <person name="Mori K."/>
            <person name="Hamada M."/>
            <person name="Matsumoto R."/>
            <person name="Kobayashi T."/>
        </authorList>
    </citation>
    <scope>NUCLEOTIDE SEQUENCE</scope>
    <source>
        <strain evidence="1">AN17-2</strain>
    </source>
</reference>
<organism evidence="1 2">
    <name type="scientific">Vallitalea maricola</name>
    <dbReference type="NCBI Taxonomy" id="3074433"/>
    <lineage>
        <taxon>Bacteria</taxon>
        <taxon>Bacillati</taxon>
        <taxon>Bacillota</taxon>
        <taxon>Clostridia</taxon>
        <taxon>Lachnospirales</taxon>
        <taxon>Vallitaleaceae</taxon>
        <taxon>Vallitalea</taxon>
    </lineage>
</organism>
<sequence length="319" mass="35877">MSKTSKALPMHNKGYVKGKSRFTKRFRRDWDLFLLLLPGLIWYIMFAYKPMIGLRTAFYDYNIFKGFSGSTFVGLDNFIQFIQGADFARTVTNTLMIAFWQLVICFPIPIILAIAVTEMKNKFVSKLTQTATFLPYFISIVVVCGMTINFLSPSTGVINFILQKLGFDPVYFMVKPEYFRGIYTTMTLWKTAGFSAIVYIAAIMGIDQQLYEAAKVDGAGKWKQIRHVTIPGILPIVVVMLVLNIGKMVKVGYEAILLLYKPTTYSTGDVIATYVYRTGITNGNYGLATAAGLFEAFVALILVVLANKISKRLSETSLW</sequence>
<evidence type="ECO:0000313" key="1">
    <source>
        <dbReference type="EMBL" id="GMQ60926.1"/>
    </source>
</evidence>
<dbReference type="Proteomes" id="UP001374599">
    <property type="component" value="Unassembled WGS sequence"/>
</dbReference>
<gene>
    <name evidence="1" type="ORF">AN2V17_01530</name>
</gene>
<name>A0ACB5UDA9_9FIRM</name>